<dbReference type="GO" id="GO:0016491">
    <property type="term" value="F:oxidoreductase activity"/>
    <property type="evidence" value="ECO:0007669"/>
    <property type="project" value="UniProtKB-KW"/>
</dbReference>
<reference evidence="5" key="1">
    <citation type="submission" date="2020-05" db="EMBL/GenBank/DDBJ databases">
        <title>Phylogenomic resolution of chytrid fungi.</title>
        <authorList>
            <person name="Stajich J.E."/>
            <person name="Amses K."/>
            <person name="Simmons R."/>
            <person name="Seto K."/>
            <person name="Myers J."/>
            <person name="Bonds A."/>
            <person name="Quandt C.A."/>
            <person name="Barry K."/>
            <person name="Liu P."/>
            <person name="Grigoriev I."/>
            <person name="Longcore J.E."/>
            <person name="James T.Y."/>
        </authorList>
    </citation>
    <scope>NUCLEOTIDE SEQUENCE</scope>
    <source>
        <strain evidence="5">JEL0513</strain>
    </source>
</reference>
<evidence type="ECO:0000256" key="3">
    <source>
        <dbReference type="SAM" id="MobiDB-lite"/>
    </source>
</evidence>
<proteinExistence type="predicted"/>
<evidence type="ECO:0000313" key="5">
    <source>
        <dbReference type="EMBL" id="KAJ3084228.1"/>
    </source>
</evidence>
<dbReference type="InterPro" id="IPR042098">
    <property type="entry name" value="TauD-like_sf"/>
</dbReference>
<keyword evidence="6" id="KW-1185">Reference proteome</keyword>
<dbReference type="PANTHER" id="PTHR10696">
    <property type="entry name" value="GAMMA-BUTYROBETAINE HYDROXYLASE-RELATED"/>
    <property type="match status" value="1"/>
</dbReference>
<sequence length="407" mass="44214">MQTIDGWDPEQHGIRFPPLRNYDDAGDRTGQDERDAKDALSGLGFPERISGGSAWTAHTKPGGFAVQLDAALVQTLVRRVDGFLAAHAGRLDLIDAASLPLRDDGAWAALLADVRARLGLADQCAAPEAGSGIVLLRGLPVRKLSRIQSAACFMAIGCHIGTPVSQNAKGHLLGHVKDLNPDLSNPTTRLYTTSQAQRFHTDSCDVVGLLCLHPAAQGGSSAVASSHTVWNQLISRGRADLALSLAQDWVWDRKGETPPGKLPYFLMPIFQVNSSGQVFSLYDRNFFRTIDRFASLGVKPLTQLQKDAMDALEALALENALKMELETGDMQFVNNHSLLHARSGFYDPPDAPEKRHLLRLWLSCGKPSQGGWVLPEKYEERYGVTQADGTRGGIICEGTQLHAPLDP</sequence>
<comment type="caution">
    <text evidence="5">The sequence shown here is derived from an EMBL/GenBank/DDBJ whole genome shotgun (WGS) entry which is preliminary data.</text>
</comment>
<name>A0AAD5X7D9_9FUNG</name>
<dbReference type="Proteomes" id="UP001211907">
    <property type="component" value="Unassembled WGS sequence"/>
</dbReference>
<keyword evidence="1" id="KW-0560">Oxidoreductase</keyword>
<accession>A0AAD5X7D9</accession>
<dbReference type="EMBL" id="JADGJH010004769">
    <property type="protein sequence ID" value="KAJ3084228.1"/>
    <property type="molecule type" value="Genomic_DNA"/>
</dbReference>
<evidence type="ECO:0000313" key="6">
    <source>
        <dbReference type="Proteomes" id="UP001211907"/>
    </source>
</evidence>
<keyword evidence="2" id="KW-0045">Antibiotic biosynthesis</keyword>
<organism evidence="5 6">
    <name type="scientific">Physocladia obscura</name>
    <dbReference type="NCBI Taxonomy" id="109957"/>
    <lineage>
        <taxon>Eukaryota</taxon>
        <taxon>Fungi</taxon>
        <taxon>Fungi incertae sedis</taxon>
        <taxon>Chytridiomycota</taxon>
        <taxon>Chytridiomycota incertae sedis</taxon>
        <taxon>Chytridiomycetes</taxon>
        <taxon>Chytridiales</taxon>
        <taxon>Chytriomycetaceae</taxon>
        <taxon>Physocladia</taxon>
    </lineage>
</organism>
<dbReference type="AlphaFoldDB" id="A0AAD5X7D9"/>
<evidence type="ECO:0000259" key="4">
    <source>
        <dbReference type="Pfam" id="PF02668"/>
    </source>
</evidence>
<feature type="domain" description="TauD/TfdA-like" evidence="4">
    <location>
        <begin position="129"/>
        <end position="361"/>
    </location>
</feature>
<dbReference type="Gene3D" id="3.60.130.10">
    <property type="entry name" value="Clavaminate synthase-like"/>
    <property type="match status" value="1"/>
</dbReference>
<dbReference type="GO" id="GO:0017000">
    <property type="term" value="P:antibiotic biosynthetic process"/>
    <property type="evidence" value="ECO:0007669"/>
    <property type="project" value="UniProtKB-KW"/>
</dbReference>
<dbReference type="Pfam" id="PF02668">
    <property type="entry name" value="TauD"/>
    <property type="match status" value="1"/>
</dbReference>
<gene>
    <name evidence="5" type="ORF">HK100_009328</name>
</gene>
<feature type="compositionally biased region" description="Basic and acidic residues" evidence="3">
    <location>
        <begin position="21"/>
        <end position="35"/>
    </location>
</feature>
<dbReference type="SUPFAM" id="SSF51197">
    <property type="entry name" value="Clavaminate synthase-like"/>
    <property type="match status" value="1"/>
</dbReference>
<protein>
    <recommendedName>
        <fullName evidence="4">TauD/TfdA-like domain-containing protein</fullName>
    </recommendedName>
</protein>
<dbReference type="PANTHER" id="PTHR10696:SF56">
    <property type="entry name" value="TAUD_TFDA-LIKE DOMAIN-CONTAINING PROTEIN"/>
    <property type="match status" value="1"/>
</dbReference>
<evidence type="ECO:0000256" key="2">
    <source>
        <dbReference type="ARBA" id="ARBA00023194"/>
    </source>
</evidence>
<dbReference type="InterPro" id="IPR050411">
    <property type="entry name" value="AlphaKG_dependent_hydroxylases"/>
</dbReference>
<evidence type="ECO:0000256" key="1">
    <source>
        <dbReference type="ARBA" id="ARBA00023002"/>
    </source>
</evidence>
<feature type="region of interest" description="Disordered" evidence="3">
    <location>
        <begin position="1"/>
        <end position="35"/>
    </location>
</feature>
<dbReference type="InterPro" id="IPR003819">
    <property type="entry name" value="TauD/TfdA-like"/>
</dbReference>